<evidence type="ECO:0000313" key="9">
    <source>
        <dbReference type="EMBL" id="MYE38048.1"/>
    </source>
</evidence>
<keyword evidence="3" id="KW-0560">Oxidoreductase</keyword>
<evidence type="ECO:0000313" key="10">
    <source>
        <dbReference type="Proteomes" id="UP000449092"/>
    </source>
</evidence>
<dbReference type="InterPro" id="IPR013766">
    <property type="entry name" value="Thioredoxin_domain"/>
</dbReference>
<feature type="compositionally biased region" description="Acidic residues" evidence="6">
    <location>
        <begin position="244"/>
        <end position="281"/>
    </location>
</feature>
<keyword evidence="7" id="KW-1133">Transmembrane helix</keyword>
<keyword evidence="2" id="KW-0732">Signal</keyword>
<evidence type="ECO:0000256" key="1">
    <source>
        <dbReference type="ARBA" id="ARBA00005791"/>
    </source>
</evidence>
<proteinExistence type="inferred from homology"/>
<name>A0A845DAI0_9BACT</name>
<dbReference type="SUPFAM" id="SSF52833">
    <property type="entry name" value="Thioredoxin-like"/>
    <property type="match status" value="1"/>
</dbReference>
<dbReference type="Proteomes" id="UP000449092">
    <property type="component" value="Unassembled WGS sequence"/>
</dbReference>
<reference evidence="9 10" key="1">
    <citation type="submission" date="2019-09" db="EMBL/GenBank/DDBJ databases">
        <title>Characterisation of the sponge microbiome using genome-centric metagenomics.</title>
        <authorList>
            <person name="Engelberts J.P."/>
            <person name="Robbins S.J."/>
            <person name="De Goeij J.M."/>
            <person name="Aranda M."/>
            <person name="Bell S.C."/>
            <person name="Webster N.S."/>
        </authorList>
    </citation>
    <scope>NUCLEOTIDE SEQUENCE [LARGE SCALE GENOMIC DNA]</scope>
    <source>
        <strain evidence="9">SB0662_bin_43</strain>
    </source>
</reference>
<feature type="transmembrane region" description="Helical" evidence="7">
    <location>
        <begin position="37"/>
        <end position="58"/>
    </location>
</feature>
<feature type="region of interest" description="Disordered" evidence="6">
    <location>
        <begin position="1"/>
        <end position="27"/>
    </location>
</feature>
<keyword evidence="4" id="KW-1015">Disulfide bond</keyword>
<evidence type="ECO:0000256" key="5">
    <source>
        <dbReference type="ARBA" id="ARBA00023284"/>
    </source>
</evidence>
<dbReference type="PANTHER" id="PTHR13887:SF14">
    <property type="entry name" value="DISULFIDE BOND FORMATION PROTEIN D"/>
    <property type="match status" value="1"/>
</dbReference>
<dbReference type="GO" id="GO:0016491">
    <property type="term" value="F:oxidoreductase activity"/>
    <property type="evidence" value="ECO:0007669"/>
    <property type="project" value="UniProtKB-KW"/>
</dbReference>
<dbReference type="EMBL" id="VXOY01000009">
    <property type="protein sequence ID" value="MYE38048.1"/>
    <property type="molecule type" value="Genomic_DNA"/>
</dbReference>
<protein>
    <submittedName>
        <fullName evidence="9">Thioredoxin domain-containing protein</fullName>
    </submittedName>
</protein>
<evidence type="ECO:0000259" key="8">
    <source>
        <dbReference type="PROSITE" id="PS51352"/>
    </source>
</evidence>
<keyword evidence="7" id="KW-0812">Transmembrane</keyword>
<evidence type="ECO:0000256" key="3">
    <source>
        <dbReference type="ARBA" id="ARBA00023002"/>
    </source>
</evidence>
<feature type="region of interest" description="Disordered" evidence="6">
    <location>
        <begin position="237"/>
        <end position="281"/>
    </location>
</feature>
<dbReference type="PROSITE" id="PS51352">
    <property type="entry name" value="THIOREDOXIN_2"/>
    <property type="match status" value="1"/>
</dbReference>
<evidence type="ECO:0000256" key="6">
    <source>
        <dbReference type="SAM" id="MobiDB-lite"/>
    </source>
</evidence>
<gene>
    <name evidence="9" type="ORF">F4X82_00825</name>
</gene>
<dbReference type="Pfam" id="PF13462">
    <property type="entry name" value="Thioredoxin_4"/>
    <property type="match status" value="1"/>
</dbReference>
<feature type="domain" description="Thioredoxin" evidence="8">
    <location>
        <begin position="53"/>
        <end position="243"/>
    </location>
</feature>
<comment type="similarity">
    <text evidence="1">Belongs to the thioredoxin family. DsbA subfamily.</text>
</comment>
<sequence length="281" mass="31537">MEHKQEKMSKHERKEHLRQQRQSDYDEYQKKTKQKKIALWIGGLALLAIGAGVLFWAVSQEEKQRVDETGVVSPIAATDNTFGNPDSSVELIEYGDFECPACAGLHPVLKEIKAEYSDRMQLAYRHFPLPFHRKAKKAAYASEAARAQGKFWEMHDLLFERQGEWVDGDEDELFESYAQEIGLDVEKFSEDIKSDRAKDAVEQGIRSGKTASVSATPSLFLNGELVRDRSLDGLRAALDQALQDTEEPEESGEVDSTDNESEQEAAADEDTTVDSDNDTAS</sequence>
<keyword evidence="7" id="KW-0472">Membrane</keyword>
<accession>A0A845DAI0</accession>
<dbReference type="InterPro" id="IPR036249">
    <property type="entry name" value="Thioredoxin-like_sf"/>
</dbReference>
<comment type="caution">
    <text evidence="9">The sequence shown here is derived from an EMBL/GenBank/DDBJ whole genome shotgun (WGS) entry which is preliminary data.</text>
</comment>
<evidence type="ECO:0000256" key="4">
    <source>
        <dbReference type="ARBA" id="ARBA00023157"/>
    </source>
</evidence>
<dbReference type="AlphaFoldDB" id="A0A845DAI0"/>
<dbReference type="PANTHER" id="PTHR13887">
    <property type="entry name" value="GLUTATHIONE S-TRANSFERASE KAPPA"/>
    <property type="match status" value="1"/>
</dbReference>
<evidence type="ECO:0000256" key="2">
    <source>
        <dbReference type="ARBA" id="ARBA00022729"/>
    </source>
</evidence>
<organism evidence="9 10">
    <name type="scientific">Candidatus Spechtbacteria bacterium SB0662_bin_43</name>
    <dbReference type="NCBI Taxonomy" id="2604897"/>
    <lineage>
        <taxon>Bacteria</taxon>
        <taxon>Candidatus Spechtiibacteriota</taxon>
    </lineage>
</organism>
<keyword evidence="5" id="KW-0676">Redox-active center</keyword>
<evidence type="ECO:0000256" key="7">
    <source>
        <dbReference type="SAM" id="Phobius"/>
    </source>
</evidence>
<dbReference type="InterPro" id="IPR012336">
    <property type="entry name" value="Thioredoxin-like_fold"/>
</dbReference>
<dbReference type="Gene3D" id="3.40.30.10">
    <property type="entry name" value="Glutaredoxin"/>
    <property type="match status" value="1"/>
</dbReference>